<dbReference type="GO" id="GO:0003676">
    <property type="term" value="F:nucleic acid binding"/>
    <property type="evidence" value="ECO:0007669"/>
    <property type="project" value="InterPro"/>
</dbReference>
<feature type="domain" description="CCHC-type" evidence="2">
    <location>
        <begin position="64"/>
        <end position="79"/>
    </location>
</feature>
<dbReference type="InterPro" id="IPR001878">
    <property type="entry name" value="Znf_CCHC"/>
</dbReference>
<dbReference type="GO" id="GO:0008270">
    <property type="term" value="F:zinc ion binding"/>
    <property type="evidence" value="ECO:0007669"/>
    <property type="project" value="UniProtKB-KW"/>
</dbReference>
<keyword evidence="1" id="KW-0863">Zinc-finger</keyword>
<dbReference type="AlphaFoldDB" id="A0AAU9TCB8"/>
<dbReference type="Proteomes" id="UP001153954">
    <property type="component" value="Unassembled WGS sequence"/>
</dbReference>
<dbReference type="Gene3D" id="4.10.60.10">
    <property type="entry name" value="Zinc finger, CCHC-type"/>
    <property type="match status" value="1"/>
</dbReference>
<comment type="caution">
    <text evidence="3">The sequence shown here is derived from an EMBL/GenBank/DDBJ whole genome shotgun (WGS) entry which is preliminary data.</text>
</comment>
<protein>
    <recommendedName>
        <fullName evidence="2">CCHC-type domain-containing protein</fullName>
    </recommendedName>
</protein>
<accession>A0AAU9TCB8</accession>
<gene>
    <name evidence="3" type="ORF">EEDITHA_LOCUS360</name>
</gene>
<keyword evidence="1" id="KW-0479">Metal-binding</keyword>
<dbReference type="SMART" id="SM00343">
    <property type="entry name" value="ZnF_C2HC"/>
    <property type="match status" value="1"/>
</dbReference>
<dbReference type="Pfam" id="PF00098">
    <property type="entry name" value="zf-CCHC"/>
    <property type="match status" value="1"/>
</dbReference>
<evidence type="ECO:0000313" key="3">
    <source>
        <dbReference type="EMBL" id="CAH2083718.1"/>
    </source>
</evidence>
<name>A0AAU9TCB8_EUPED</name>
<keyword evidence="4" id="KW-1185">Reference proteome</keyword>
<sequence>MGVVVALCPIAAAKTIAGGGRILVGWSSARIQVLKQRALRCFKCMVLRHTYPTCLTAADKGKQCYRCGIKGHLARACTRAQRCVVCADAGRPASHLMRSWGNRPNPSYKCDASLPNPRAGWSSEPRPPLDVEAARLAGRSVLTAILVRVQVDTRDELR</sequence>
<dbReference type="InterPro" id="IPR036875">
    <property type="entry name" value="Znf_CCHC_sf"/>
</dbReference>
<dbReference type="PROSITE" id="PS50158">
    <property type="entry name" value="ZF_CCHC"/>
    <property type="match status" value="1"/>
</dbReference>
<dbReference type="SUPFAM" id="SSF57756">
    <property type="entry name" value="Retrovirus zinc finger-like domains"/>
    <property type="match status" value="1"/>
</dbReference>
<evidence type="ECO:0000313" key="4">
    <source>
        <dbReference type="Proteomes" id="UP001153954"/>
    </source>
</evidence>
<reference evidence="3" key="1">
    <citation type="submission" date="2022-03" db="EMBL/GenBank/DDBJ databases">
        <authorList>
            <person name="Tunstrom K."/>
        </authorList>
    </citation>
    <scope>NUCLEOTIDE SEQUENCE</scope>
</reference>
<proteinExistence type="predicted"/>
<dbReference type="EMBL" id="CAKOGL010000001">
    <property type="protein sequence ID" value="CAH2083718.1"/>
    <property type="molecule type" value="Genomic_DNA"/>
</dbReference>
<evidence type="ECO:0000256" key="1">
    <source>
        <dbReference type="PROSITE-ProRule" id="PRU00047"/>
    </source>
</evidence>
<evidence type="ECO:0000259" key="2">
    <source>
        <dbReference type="PROSITE" id="PS50158"/>
    </source>
</evidence>
<keyword evidence="1" id="KW-0862">Zinc</keyword>
<organism evidence="3 4">
    <name type="scientific">Euphydryas editha</name>
    <name type="common">Edith's checkerspot</name>
    <dbReference type="NCBI Taxonomy" id="104508"/>
    <lineage>
        <taxon>Eukaryota</taxon>
        <taxon>Metazoa</taxon>
        <taxon>Ecdysozoa</taxon>
        <taxon>Arthropoda</taxon>
        <taxon>Hexapoda</taxon>
        <taxon>Insecta</taxon>
        <taxon>Pterygota</taxon>
        <taxon>Neoptera</taxon>
        <taxon>Endopterygota</taxon>
        <taxon>Lepidoptera</taxon>
        <taxon>Glossata</taxon>
        <taxon>Ditrysia</taxon>
        <taxon>Papilionoidea</taxon>
        <taxon>Nymphalidae</taxon>
        <taxon>Nymphalinae</taxon>
        <taxon>Euphydryas</taxon>
    </lineage>
</organism>